<protein>
    <recommendedName>
        <fullName evidence="3">Oxalate:formate antiporter</fullName>
    </recommendedName>
</protein>
<dbReference type="RefSeq" id="WP_377931706.1">
    <property type="nucleotide sequence ID" value="NZ_JBHUMF010000001.1"/>
</dbReference>
<organism evidence="1 2">
    <name type="scientific">Bacillus seohaeanensis</name>
    <dbReference type="NCBI Taxonomy" id="284580"/>
    <lineage>
        <taxon>Bacteria</taxon>
        <taxon>Bacillati</taxon>
        <taxon>Bacillota</taxon>
        <taxon>Bacilli</taxon>
        <taxon>Bacillales</taxon>
        <taxon>Bacillaceae</taxon>
        <taxon>Bacillus</taxon>
    </lineage>
</organism>
<reference evidence="2" key="1">
    <citation type="journal article" date="2019" name="Int. J. Syst. Evol. Microbiol.">
        <title>The Global Catalogue of Microorganisms (GCM) 10K type strain sequencing project: providing services to taxonomists for standard genome sequencing and annotation.</title>
        <authorList>
            <consortium name="The Broad Institute Genomics Platform"/>
            <consortium name="The Broad Institute Genome Sequencing Center for Infectious Disease"/>
            <person name="Wu L."/>
            <person name="Ma J."/>
        </authorList>
    </citation>
    <scope>NUCLEOTIDE SEQUENCE [LARGE SCALE GENOMIC DNA]</scope>
    <source>
        <strain evidence="2">KCTC 3913</strain>
    </source>
</reference>
<accession>A0ABW5RLS2</accession>
<evidence type="ECO:0000313" key="2">
    <source>
        <dbReference type="Proteomes" id="UP001597506"/>
    </source>
</evidence>
<sequence length="257" mass="30389">MKSNGQVHNLIYVHKNVEQQFVMSYGIGFKEFAHYVPEPLQNMLLIKHQFDYGAFNMHTNLEYVEEYELKKIVEDNVYGYGDFCWIDFQEEVGVNELNGQEIAELLYLGHLKQHLCSPFYSKLNNRFVYLSHDDGWFNKIYYRDFNDFYHMLGSTVSSKLSAVKGEKTLLGIKKRKEYPPIPKDVIYSFREKMKEGMVIAVEQAIQSRGKIEIPIWVIGDYFNMDEMYEDYVQMKKMPANGLIVYDRKSKEWNAIVK</sequence>
<evidence type="ECO:0000313" key="1">
    <source>
        <dbReference type="EMBL" id="MFD2679240.1"/>
    </source>
</evidence>
<keyword evidence="2" id="KW-1185">Reference proteome</keyword>
<gene>
    <name evidence="1" type="ORF">ACFSUL_00590</name>
</gene>
<dbReference type="EMBL" id="JBHUMF010000001">
    <property type="protein sequence ID" value="MFD2679240.1"/>
    <property type="molecule type" value="Genomic_DNA"/>
</dbReference>
<name>A0ABW5RLS2_9BACI</name>
<proteinExistence type="predicted"/>
<comment type="caution">
    <text evidence="1">The sequence shown here is derived from an EMBL/GenBank/DDBJ whole genome shotgun (WGS) entry which is preliminary data.</text>
</comment>
<dbReference type="Proteomes" id="UP001597506">
    <property type="component" value="Unassembled WGS sequence"/>
</dbReference>
<evidence type="ECO:0008006" key="3">
    <source>
        <dbReference type="Google" id="ProtNLM"/>
    </source>
</evidence>